<dbReference type="InterPro" id="IPR012337">
    <property type="entry name" value="RNaseH-like_sf"/>
</dbReference>
<reference evidence="2 3" key="1">
    <citation type="journal article" date="2014" name="BMC Genomics">
        <title>Comparison of environmental and isolate Sulfobacillus genomes reveals diverse carbon, sulfur, nitrogen, and hydrogen metabolisms.</title>
        <authorList>
            <person name="Justice N.B."/>
            <person name="Norman A."/>
            <person name="Brown C.T."/>
            <person name="Singh A."/>
            <person name="Thomas B.C."/>
            <person name="Banfield J.F."/>
        </authorList>
    </citation>
    <scope>NUCLEOTIDE SEQUENCE [LARGE SCALE GENOMIC DNA]</scope>
    <source>
        <strain evidence="2">AMDSBA4</strain>
    </source>
</reference>
<proteinExistence type="predicted"/>
<gene>
    <name evidence="2" type="ORF">C7B46_17680</name>
</gene>
<comment type="caution">
    <text evidence="2">The sequence shown here is derived from an EMBL/GenBank/DDBJ whole genome shotgun (WGS) entry which is preliminary data.</text>
</comment>
<dbReference type="SUPFAM" id="SSF53098">
    <property type="entry name" value="Ribonuclease H-like"/>
    <property type="match status" value="1"/>
</dbReference>
<evidence type="ECO:0000313" key="2">
    <source>
        <dbReference type="EMBL" id="PSR30611.1"/>
    </source>
</evidence>
<feature type="domain" description="Transposase IS701-like DDE" evidence="1">
    <location>
        <begin position="66"/>
        <end position="240"/>
    </location>
</feature>
<organism evidence="2 3">
    <name type="scientific">Sulfobacillus benefaciens</name>
    <dbReference type="NCBI Taxonomy" id="453960"/>
    <lineage>
        <taxon>Bacteria</taxon>
        <taxon>Bacillati</taxon>
        <taxon>Bacillota</taxon>
        <taxon>Clostridia</taxon>
        <taxon>Eubacteriales</taxon>
        <taxon>Clostridiales Family XVII. Incertae Sedis</taxon>
        <taxon>Sulfobacillus</taxon>
    </lineage>
</organism>
<dbReference type="AlphaFoldDB" id="A0A2T2X7X4"/>
<sequence length="242" mass="27639">MIPQNHPDSRLSQFLATIGFARILRAAGIHRAAVGIAPRIVVQFLLGLIFTQRNFWRWLETRPSDEVPFGKDVVYRFLNDPRWNWRRVLSHVAREVYRHVRPLSQHVAVFALDDSLYDRSRSKGVELMGPVFDHAAQRMRRGFRWLVLVWTDGHTIIPSDFALLTTQKADQRQPAHAGIPPESPGAARRREALLPAPTVAVELIQQALKNGLHAAYVVCDRWFTTPTLIRRIEDETGCEVIG</sequence>
<protein>
    <recommendedName>
        <fullName evidence="1">Transposase IS701-like DDE domain-containing protein</fullName>
    </recommendedName>
</protein>
<evidence type="ECO:0000259" key="1">
    <source>
        <dbReference type="Pfam" id="PF13546"/>
    </source>
</evidence>
<dbReference type="EMBL" id="PXYW01000077">
    <property type="protein sequence ID" value="PSR30611.1"/>
    <property type="molecule type" value="Genomic_DNA"/>
</dbReference>
<name>A0A2T2X7X4_9FIRM</name>
<dbReference type="InterPro" id="IPR038721">
    <property type="entry name" value="IS701-like_DDE_dom"/>
</dbReference>
<dbReference type="Pfam" id="PF13546">
    <property type="entry name" value="DDE_5"/>
    <property type="match status" value="1"/>
</dbReference>
<feature type="non-terminal residue" evidence="2">
    <location>
        <position position="242"/>
    </location>
</feature>
<dbReference type="Proteomes" id="UP000242972">
    <property type="component" value="Unassembled WGS sequence"/>
</dbReference>
<evidence type="ECO:0000313" key="3">
    <source>
        <dbReference type="Proteomes" id="UP000242972"/>
    </source>
</evidence>
<accession>A0A2T2X7X4</accession>